<proteinExistence type="predicted"/>
<keyword evidence="3" id="KW-1185">Reference proteome</keyword>
<sequence>MRRGAWRVHVQARMDEIGHQRWDKWTDASIAPRCAPPGTGSASLAPRGAGGASAGTGGAAQRWAQDLRPA</sequence>
<comment type="caution">
    <text evidence="2">The sequence shown here is derived from an EMBL/GenBank/DDBJ whole genome shotgun (WGS) entry which is preliminary data.</text>
</comment>
<gene>
    <name evidence="2" type="ORF">E4L96_06680</name>
</gene>
<dbReference type="Proteomes" id="UP000298438">
    <property type="component" value="Unassembled WGS sequence"/>
</dbReference>
<feature type="region of interest" description="Disordered" evidence="1">
    <location>
        <begin position="35"/>
        <end position="70"/>
    </location>
</feature>
<dbReference type="RefSeq" id="WP_135206441.1">
    <property type="nucleotide sequence ID" value="NZ_SPVF01000095.1"/>
</dbReference>
<evidence type="ECO:0000313" key="2">
    <source>
        <dbReference type="EMBL" id="TFW23434.1"/>
    </source>
</evidence>
<evidence type="ECO:0000256" key="1">
    <source>
        <dbReference type="SAM" id="MobiDB-lite"/>
    </source>
</evidence>
<dbReference type="AlphaFoldDB" id="A0A4Y9SGR6"/>
<dbReference type="EMBL" id="SPVF01000095">
    <property type="protein sequence ID" value="TFW23434.1"/>
    <property type="molecule type" value="Genomic_DNA"/>
</dbReference>
<protein>
    <submittedName>
        <fullName evidence="2">Uncharacterized protein</fullName>
    </submittedName>
</protein>
<feature type="non-terminal residue" evidence="2">
    <location>
        <position position="70"/>
    </location>
</feature>
<feature type="compositionally biased region" description="Gly residues" evidence="1">
    <location>
        <begin position="48"/>
        <end position="58"/>
    </location>
</feature>
<reference evidence="2 3" key="1">
    <citation type="submission" date="2019-03" db="EMBL/GenBank/DDBJ databases">
        <title>Draft Genome Sequence of Massilia arenosa sp. nov., a Novel Massilia Species Isolated from a Sandy-loam Maize Soil.</title>
        <authorList>
            <person name="Raths R."/>
            <person name="Peta V."/>
            <person name="Bucking H."/>
        </authorList>
    </citation>
    <scope>NUCLEOTIDE SEQUENCE [LARGE SCALE GENOMIC DNA]</scope>
    <source>
        <strain evidence="2 3">MC02</strain>
    </source>
</reference>
<evidence type="ECO:0000313" key="3">
    <source>
        <dbReference type="Proteomes" id="UP000298438"/>
    </source>
</evidence>
<organism evidence="2 3">
    <name type="scientific">Zemynaea arenosa</name>
    <dbReference type="NCBI Taxonomy" id="2561931"/>
    <lineage>
        <taxon>Bacteria</taxon>
        <taxon>Pseudomonadati</taxon>
        <taxon>Pseudomonadota</taxon>
        <taxon>Betaproteobacteria</taxon>
        <taxon>Burkholderiales</taxon>
        <taxon>Oxalobacteraceae</taxon>
        <taxon>Telluria group</taxon>
        <taxon>Zemynaea</taxon>
    </lineage>
</organism>
<name>A0A4Y9SGR6_9BURK</name>
<accession>A0A4Y9SGR6</accession>